<evidence type="ECO:0000256" key="7">
    <source>
        <dbReference type="ARBA" id="ARBA00023136"/>
    </source>
</evidence>
<sequence>MNWTSFDTWIAVTAMLCAVSCALPGCFLVLRKMSMMGDAISHAVLPGLAVAFFVTGSRASIPMFIGAAAVGILTALFTQWISRFGQVDRGAAMGIVFTTLFAIGLVLIVNAADHVDLDPGCVLYGAIELTPLDTVKIGSMMIPRAALVNGLILAINLGIIALLYKELRLSSFDPQLADTLGFSSGFLHYLLMTMVAITTVAAFESVGSIIVIAMLIVPPAAALLLTRRLLPMLLISSTLAAISAWLGHLFSMTLPRLIGFEDTTTSGMIAFSSGLLFLLAWLFAPTEGLISRRLKPAD</sequence>
<protein>
    <submittedName>
        <fullName evidence="10">Metal ABC transporter permease</fullName>
    </submittedName>
</protein>
<dbReference type="InterPro" id="IPR037294">
    <property type="entry name" value="ABC_BtuC-like"/>
</dbReference>
<keyword evidence="4" id="KW-1003">Cell membrane</keyword>
<comment type="subcellular location">
    <subcellularLocation>
        <location evidence="1 8">Cell membrane</location>
        <topology evidence="1 8">Multi-pass membrane protein</topology>
    </subcellularLocation>
</comment>
<evidence type="ECO:0000313" key="11">
    <source>
        <dbReference type="Proteomes" id="UP001596472"/>
    </source>
</evidence>
<dbReference type="PANTHER" id="PTHR30477">
    <property type="entry name" value="ABC-TRANSPORTER METAL-BINDING PROTEIN"/>
    <property type="match status" value="1"/>
</dbReference>
<feature type="transmembrane region" description="Helical" evidence="9">
    <location>
        <begin position="185"/>
        <end position="203"/>
    </location>
</feature>
<evidence type="ECO:0000256" key="4">
    <source>
        <dbReference type="ARBA" id="ARBA00022475"/>
    </source>
</evidence>
<feature type="transmembrane region" description="Helical" evidence="9">
    <location>
        <begin position="6"/>
        <end position="30"/>
    </location>
</feature>
<evidence type="ECO:0000256" key="8">
    <source>
        <dbReference type="RuleBase" id="RU003943"/>
    </source>
</evidence>
<dbReference type="EMBL" id="JBHTBS010000001">
    <property type="protein sequence ID" value="MFC7335798.1"/>
    <property type="molecule type" value="Genomic_DNA"/>
</dbReference>
<reference evidence="11" key="1">
    <citation type="journal article" date="2019" name="Int. J. Syst. Evol. Microbiol.">
        <title>The Global Catalogue of Microorganisms (GCM) 10K type strain sequencing project: providing services to taxonomists for standard genome sequencing and annotation.</title>
        <authorList>
            <consortium name="The Broad Institute Genomics Platform"/>
            <consortium name="The Broad Institute Genome Sequencing Center for Infectious Disease"/>
            <person name="Wu L."/>
            <person name="Ma J."/>
        </authorList>
    </citation>
    <scope>NUCLEOTIDE SEQUENCE [LARGE SCALE GENOMIC DNA]</scope>
    <source>
        <strain evidence="11">CGMCC 4.1467</strain>
    </source>
</reference>
<keyword evidence="5 8" id="KW-0812">Transmembrane</keyword>
<dbReference type="InterPro" id="IPR001626">
    <property type="entry name" value="ABC_TroCD"/>
</dbReference>
<evidence type="ECO:0000256" key="6">
    <source>
        <dbReference type="ARBA" id="ARBA00022989"/>
    </source>
</evidence>
<dbReference type="Gene3D" id="1.10.3470.10">
    <property type="entry name" value="ABC transporter involved in vitamin B12 uptake, BtuC"/>
    <property type="match status" value="1"/>
</dbReference>
<gene>
    <name evidence="10" type="ORF">ACFQY0_01310</name>
</gene>
<keyword evidence="6 9" id="KW-1133">Transmembrane helix</keyword>
<keyword evidence="7 9" id="KW-0472">Membrane</keyword>
<keyword evidence="3 8" id="KW-0813">Transport</keyword>
<dbReference type="Proteomes" id="UP001596472">
    <property type="component" value="Unassembled WGS sequence"/>
</dbReference>
<name>A0ABW2L288_9BACT</name>
<evidence type="ECO:0000256" key="5">
    <source>
        <dbReference type="ARBA" id="ARBA00022692"/>
    </source>
</evidence>
<comment type="similarity">
    <text evidence="2 8">Belongs to the ABC-3 integral membrane protein family.</text>
</comment>
<accession>A0ABW2L288</accession>
<dbReference type="PANTHER" id="PTHR30477:SF8">
    <property type="entry name" value="METAL TRANSPORT SYSTEM MEMBRANE PROTEIN CT_070-RELATED"/>
    <property type="match status" value="1"/>
</dbReference>
<feature type="transmembrane region" description="Helical" evidence="9">
    <location>
        <begin position="209"/>
        <end position="226"/>
    </location>
</feature>
<feature type="transmembrane region" description="Helical" evidence="9">
    <location>
        <begin position="61"/>
        <end position="78"/>
    </location>
</feature>
<evidence type="ECO:0000256" key="1">
    <source>
        <dbReference type="ARBA" id="ARBA00004651"/>
    </source>
</evidence>
<comment type="caution">
    <text evidence="10">The sequence shown here is derived from an EMBL/GenBank/DDBJ whole genome shotgun (WGS) entry which is preliminary data.</text>
</comment>
<evidence type="ECO:0000256" key="3">
    <source>
        <dbReference type="ARBA" id="ARBA00022448"/>
    </source>
</evidence>
<evidence type="ECO:0000313" key="10">
    <source>
        <dbReference type="EMBL" id="MFC7335798.1"/>
    </source>
</evidence>
<evidence type="ECO:0000256" key="9">
    <source>
        <dbReference type="SAM" id="Phobius"/>
    </source>
</evidence>
<dbReference type="SUPFAM" id="SSF81345">
    <property type="entry name" value="ABC transporter involved in vitamin B12 uptake, BtuC"/>
    <property type="match status" value="1"/>
</dbReference>
<dbReference type="CDD" id="cd06550">
    <property type="entry name" value="TM_ABC_iron-siderophores_like"/>
    <property type="match status" value="1"/>
</dbReference>
<dbReference type="Pfam" id="PF00950">
    <property type="entry name" value="ABC-3"/>
    <property type="match status" value="1"/>
</dbReference>
<organism evidence="10 11">
    <name type="scientific">Haloferula chungangensis</name>
    <dbReference type="NCBI Taxonomy" id="1048331"/>
    <lineage>
        <taxon>Bacteria</taxon>
        <taxon>Pseudomonadati</taxon>
        <taxon>Verrucomicrobiota</taxon>
        <taxon>Verrucomicrobiia</taxon>
        <taxon>Verrucomicrobiales</taxon>
        <taxon>Verrucomicrobiaceae</taxon>
        <taxon>Haloferula</taxon>
    </lineage>
</organism>
<feature type="transmembrane region" description="Helical" evidence="9">
    <location>
        <begin position="37"/>
        <end position="55"/>
    </location>
</feature>
<evidence type="ECO:0000256" key="2">
    <source>
        <dbReference type="ARBA" id="ARBA00008034"/>
    </source>
</evidence>
<dbReference type="RefSeq" id="WP_379708273.1">
    <property type="nucleotide sequence ID" value="NZ_JBHTBS010000001.1"/>
</dbReference>
<keyword evidence="11" id="KW-1185">Reference proteome</keyword>
<feature type="transmembrane region" description="Helical" evidence="9">
    <location>
        <begin position="266"/>
        <end position="284"/>
    </location>
</feature>
<feature type="transmembrane region" description="Helical" evidence="9">
    <location>
        <begin position="233"/>
        <end position="254"/>
    </location>
</feature>
<feature type="transmembrane region" description="Helical" evidence="9">
    <location>
        <begin position="141"/>
        <end position="164"/>
    </location>
</feature>
<feature type="transmembrane region" description="Helical" evidence="9">
    <location>
        <begin position="90"/>
        <end position="109"/>
    </location>
</feature>
<proteinExistence type="inferred from homology"/>